<name>A0A1X0IV27_MYCRH</name>
<dbReference type="PANTHER" id="PTHR33164">
    <property type="entry name" value="TRANSCRIPTIONAL REGULATOR, MARR FAMILY"/>
    <property type="match status" value="1"/>
</dbReference>
<dbReference type="PANTHER" id="PTHR33164:SF94">
    <property type="entry name" value="TRANSCRIPTIONAL REGULATORY PROTEIN-RELATED"/>
    <property type="match status" value="1"/>
</dbReference>
<evidence type="ECO:0000259" key="1">
    <source>
        <dbReference type="PROSITE" id="PS50995"/>
    </source>
</evidence>
<evidence type="ECO:0000313" key="2">
    <source>
        <dbReference type="EMBL" id="ORB52867.1"/>
    </source>
</evidence>
<accession>A0A1X0IV27</accession>
<gene>
    <name evidence="2" type="ORF">BST42_12505</name>
</gene>
<proteinExistence type="predicted"/>
<dbReference type="PROSITE" id="PS50995">
    <property type="entry name" value="HTH_MARR_2"/>
    <property type="match status" value="1"/>
</dbReference>
<protein>
    <submittedName>
        <fullName evidence="2">MarR family transcriptional regulator</fullName>
    </submittedName>
</protein>
<organism evidence="2 3">
    <name type="scientific">Mycolicibacterium rhodesiae</name>
    <name type="common">Mycobacterium rhodesiae</name>
    <dbReference type="NCBI Taxonomy" id="36814"/>
    <lineage>
        <taxon>Bacteria</taxon>
        <taxon>Bacillati</taxon>
        <taxon>Actinomycetota</taxon>
        <taxon>Actinomycetes</taxon>
        <taxon>Mycobacteriales</taxon>
        <taxon>Mycobacteriaceae</taxon>
        <taxon>Mycolicibacterium</taxon>
    </lineage>
</organism>
<sequence length="167" mass="18171">MEDPLTPHNGSVDDDPSDAIIDALLTASRLLVAISARSIAQVDETITIPQFRTLVILSARGAVNVANLAGLLDVQPSTTGRMVDRLVTAGLINRRPHPDSRRELVIELTARGKEIVRSVTAYRRDEIARVVAKMPQRERRGLVRTLTAFTTAGGEPATHLEVDGYLV</sequence>
<dbReference type="InterPro" id="IPR036388">
    <property type="entry name" value="WH-like_DNA-bd_sf"/>
</dbReference>
<feature type="domain" description="HTH marR-type" evidence="1">
    <location>
        <begin position="17"/>
        <end position="151"/>
    </location>
</feature>
<comment type="caution">
    <text evidence="2">The sequence shown here is derived from an EMBL/GenBank/DDBJ whole genome shotgun (WGS) entry which is preliminary data.</text>
</comment>
<dbReference type="Pfam" id="PF01047">
    <property type="entry name" value="MarR"/>
    <property type="match status" value="1"/>
</dbReference>
<dbReference type="Gene3D" id="1.10.10.10">
    <property type="entry name" value="Winged helix-like DNA-binding domain superfamily/Winged helix DNA-binding domain"/>
    <property type="match status" value="1"/>
</dbReference>
<dbReference type="InterPro" id="IPR036390">
    <property type="entry name" value="WH_DNA-bd_sf"/>
</dbReference>
<evidence type="ECO:0000313" key="3">
    <source>
        <dbReference type="Proteomes" id="UP000192534"/>
    </source>
</evidence>
<dbReference type="InterPro" id="IPR000835">
    <property type="entry name" value="HTH_MarR-typ"/>
</dbReference>
<dbReference type="EMBL" id="MVIH01000005">
    <property type="protein sequence ID" value="ORB52867.1"/>
    <property type="molecule type" value="Genomic_DNA"/>
</dbReference>
<dbReference type="GO" id="GO:0006950">
    <property type="term" value="P:response to stress"/>
    <property type="evidence" value="ECO:0007669"/>
    <property type="project" value="TreeGrafter"/>
</dbReference>
<dbReference type="SUPFAM" id="SSF46785">
    <property type="entry name" value="Winged helix' DNA-binding domain"/>
    <property type="match status" value="1"/>
</dbReference>
<dbReference type="SMART" id="SM00347">
    <property type="entry name" value="HTH_MARR"/>
    <property type="match status" value="1"/>
</dbReference>
<reference evidence="2 3" key="1">
    <citation type="submission" date="2016-12" db="EMBL/GenBank/DDBJ databases">
        <title>The new phylogeny of genus Mycobacterium.</title>
        <authorList>
            <person name="Tortoli E."/>
            <person name="Trovato A."/>
            <person name="Cirillo D.M."/>
        </authorList>
    </citation>
    <scope>NUCLEOTIDE SEQUENCE [LARGE SCALE GENOMIC DNA]</scope>
    <source>
        <strain evidence="2 3">DSM 44223</strain>
    </source>
</reference>
<dbReference type="AlphaFoldDB" id="A0A1X0IV27"/>
<dbReference type="GO" id="GO:0003700">
    <property type="term" value="F:DNA-binding transcription factor activity"/>
    <property type="evidence" value="ECO:0007669"/>
    <property type="project" value="InterPro"/>
</dbReference>
<dbReference type="InterPro" id="IPR039422">
    <property type="entry name" value="MarR/SlyA-like"/>
</dbReference>
<dbReference type="Proteomes" id="UP000192534">
    <property type="component" value="Unassembled WGS sequence"/>
</dbReference>
<keyword evidence="3" id="KW-1185">Reference proteome</keyword>